<dbReference type="SUPFAM" id="SSF52283">
    <property type="entry name" value="Formate/glycerate dehydrogenase catalytic domain-like"/>
    <property type="match status" value="1"/>
</dbReference>
<evidence type="ECO:0000256" key="2">
    <source>
        <dbReference type="ARBA" id="ARBA00022605"/>
    </source>
</evidence>
<evidence type="ECO:0000256" key="1">
    <source>
        <dbReference type="ARBA" id="ARBA00005854"/>
    </source>
</evidence>
<dbReference type="Gene3D" id="3.40.50.720">
    <property type="entry name" value="NAD(P)-binding Rossmann-like Domain"/>
    <property type="match status" value="2"/>
</dbReference>
<dbReference type="InterPro" id="IPR050857">
    <property type="entry name" value="D-2-hydroxyacid_DH"/>
</dbReference>
<keyword evidence="2" id="KW-0028">Amino-acid biosynthesis</keyword>
<keyword evidence="3 5" id="KW-0560">Oxidoreductase</keyword>
<dbReference type="InterPro" id="IPR006140">
    <property type="entry name" value="D-isomer_DH_NAD-bd"/>
</dbReference>
<evidence type="ECO:0000256" key="3">
    <source>
        <dbReference type="ARBA" id="ARBA00023002"/>
    </source>
</evidence>
<dbReference type="Proteomes" id="UP001348817">
    <property type="component" value="Chromosome"/>
</dbReference>
<dbReference type="InterPro" id="IPR029752">
    <property type="entry name" value="D-isomer_DH_CS1"/>
</dbReference>
<evidence type="ECO:0000256" key="4">
    <source>
        <dbReference type="ARBA" id="ARBA00023027"/>
    </source>
</evidence>
<name>A0AAU9CNB2_9BACT</name>
<reference evidence="8 9" key="1">
    <citation type="submission" date="2021-12" db="EMBL/GenBank/DDBJ databases">
        <title>Genome sequencing of bacteria with rrn-lacking chromosome and rrn-plasmid.</title>
        <authorList>
            <person name="Anda M."/>
            <person name="Iwasaki W."/>
        </authorList>
    </citation>
    <scope>NUCLEOTIDE SEQUENCE [LARGE SCALE GENOMIC DNA]</scope>
    <source>
        <strain evidence="8 9">DSM 100852</strain>
    </source>
</reference>
<dbReference type="GO" id="GO:0008652">
    <property type="term" value="P:amino acid biosynthetic process"/>
    <property type="evidence" value="ECO:0007669"/>
    <property type="project" value="UniProtKB-KW"/>
</dbReference>
<evidence type="ECO:0000313" key="9">
    <source>
        <dbReference type="Proteomes" id="UP001348817"/>
    </source>
</evidence>
<evidence type="ECO:0000313" key="8">
    <source>
        <dbReference type="EMBL" id="BDD09432.1"/>
    </source>
</evidence>
<evidence type="ECO:0000256" key="5">
    <source>
        <dbReference type="RuleBase" id="RU003719"/>
    </source>
</evidence>
<dbReference type="Pfam" id="PF00389">
    <property type="entry name" value="2-Hacid_dh"/>
    <property type="match status" value="1"/>
</dbReference>
<evidence type="ECO:0008006" key="10">
    <source>
        <dbReference type="Google" id="ProtNLM"/>
    </source>
</evidence>
<dbReference type="GO" id="GO:0051287">
    <property type="term" value="F:NAD binding"/>
    <property type="evidence" value="ECO:0007669"/>
    <property type="project" value="InterPro"/>
</dbReference>
<gene>
    <name evidence="8" type="ORF">FUAX_18640</name>
</gene>
<accession>A0AAU9CNB2</accession>
<protein>
    <recommendedName>
        <fullName evidence="10">C-terminal binding protein</fullName>
    </recommendedName>
</protein>
<keyword evidence="9" id="KW-1185">Reference proteome</keyword>
<dbReference type="InterPro" id="IPR036291">
    <property type="entry name" value="NAD(P)-bd_dom_sf"/>
</dbReference>
<feature type="domain" description="D-isomer specific 2-hydroxyacid dehydrogenase catalytic" evidence="6">
    <location>
        <begin position="43"/>
        <end position="132"/>
    </location>
</feature>
<dbReference type="PANTHER" id="PTHR42789">
    <property type="entry name" value="D-ISOMER SPECIFIC 2-HYDROXYACID DEHYDROGENASE FAMILY PROTEIN (AFU_ORTHOLOGUE AFUA_6G10090)"/>
    <property type="match status" value="1"/>
</dbReference>
<comment type="similarity">
    <text evidence="1 5">Belongs to the D-isomer specific 2-hydroxyacid dehydrogenase family.</text>
</comment>
<keyword evidence="4" id="KW-0520">NAD</keyword>
<dbReference type="PROSITE" id="PS00065">
    <property type="entry name" value="D_2_HYDROXYACID_DH_1"/>
    <property type="match status" value="1"/>
</dbReference>
<dbReference type="SUPFAM" id="SSF51735">
    <property type="entry name" value="NAD(P)-binding Rossmann-fold domains"/>
    <property type="match status" value="1"/>
</dbReference>
<dbReference type="AlphaFoldDB" id="A0AAU9CNB2"/>
<evidence type="ECO:0000259" key="6">
    <source>
        <dbReference type="Pfam" id="PF00389"/>
    </source>
</evidence>
<feature type="domain" description="D-isomer specific 2-hydroxyacid dehydrogenase NAD-binding" evidence="7">
    <location>
        <begin position="133"/>
        <end position="259"/>
    </location>
</feature>
<dbReference type="PANTHER" id="PTHR42789:SF1">
    <property type="entry name" value="D-ISOMER SPECIFIC 2-HYDROXYACID DEHYDROGENASE FAMILY PROTEIN (AFU_ORTHOLOGUE AFUA_6G10090)"/>
    <property type="match status" value="1"/>
</dbReference>
<proteinExistence type="inferred from homology"/>
<sequence>MTSQLIYYFLKLSDIKKRKGKAKIAFMKIIRTDKELETPLVDQTLRKQGHHLVLLPDGISESDLCREIADADILLMCYTPITEKVIRAAKRLRAIIKYGVGIDAIDIPAAKSQGVTVVNIPEYAEETVAEGAFSMMIALAKRLPAIQGQMRIKGWAWPERAWIGSDLAEKTIGIVGCGRIGKSMARMARFGFRMKVLGFDPHKNEEELSEVGIRKIETQHELLSVSDFVSIHAVLNEETFHLIGNRELGIMKSTSFLIN</sequence>
<evidence type="ECO:0000259" key="7">
    <source>
        <dbReference type="Pfam" id="PF02826"/>
    </source>
</evidence>
<dbReference type="KEGG" id="fax:FUAX_18640"/>
<dbReference type="EMBL" id="AP025314">
    <property type="protein sequence ID" value="BDD09432.1"/>
    <property type="molecule type" value="Genomic_DNA"/>
</dbReference>
<dbReference type="InterPro" id="IPR006139">
    <property type="entry name" value="D-isomer_2_OHA_DH_cat_dom"/>
</dbReference>
<organism evidence="8 9">
    <name type="scientific">Fulvitalea axinellae</name>
    <dbReference type="NCBI Taxonomy" id="1182444"/>
    <lineage>
        <taxon>Bacteria</taxon>
        <taxon>Pseudomonadati</taxon>
        <taxon>Bacteroidota</taxon>
        <taxon>Cytophagia</taxon>
        <taxon>Cytophagales</taxon>
        <taxon>Persicobacteraceae</taxon>
        <taxon>Fulvitalea</taxon>
    </lineage>
</organism>
<dbReference type="GO" id="GO:0016616">
    <property type="term" value="F:oxidoreductase activity, acting on the CH-OH group of donors, NAD or NADP as acceptor"/>
    <property type="evidence" value="ECO:0007669"/>
    <property type="project" value="InterPro"/>
</dbReference>
<dbReference type="Pfam" id="PF02826">
    <property type="entry name" value="2-Hacid_dh_C"/>
    <property type="match status" value="1"/>
</dbReference>